<feature type="region of interest" description="Disordered" evidence="1">
    <location>
        <begin position="329"/>
        <end position="369"/>
    </location>
</feature>
<evidence type="ECO:0000256" key="1">
    <source>
        <dbReference type="SAM" id="MobiDB-lite"/>
    </source>
</evidence>
<evidence type="ECO:0000313" key="3">
    <source>
        <dbReference type="EMBL" id="KAH7118243.1"/>
    </source>
</evidence>
<dbReference type="OrthoDB" id="538223at2759"/>
<gene>
    <name evidence="3" type="ORF">B0J13DRAFT_513823</name>
</gene>
<feature type="compositionally biased region" description="Low complexity" evidence="1">
    <location>
        <begin position="33"/>
        <end position="69"/>
    </location>
</feature>
<dbReference type="AlphaFoldDB" id="A0A9P9DFC8"/>
<name>A0A9P9DFC8_9HYPO</name>
<proteinExistence type="predicted"/>
<keyword evidence="4" id="KW-1185">Reference proteome</keyword>
<comment type="caution">
    <text evidence="3">The sequence shown here is derived from an EMBL/GenBank/DDBJ whole genome shotgun (WGS) entry which is preliminary data.</text>
</comment>
<dbReference type="EMBL" id="JAGMUU010000032">
    <property type="protein sequence ID" value="KAH7118243.1"/>
    <property type="molecule type" value="Genomic_DNA"/>
</dbReference>
<dbReference type="Pfam" id="PF17100">
    <property type="entry name" value="NACHT_N"/>
    <property type="match status" value="1"/>
</dbReference>
<feature type="compositionally biased region" description="Basic and acidic residues" evidence="1">
    <location>
        <begin position="1"/>
        <end position="13"/>
    </location>
</feature>
<accession>A0A9P9DFC8</accession>
<protein>
    <recommendedName>
        <fullName evidence="2">NWD NACHT-NTPase N-terminal domain-containing protein</fullName>
    </recommendedName>
</protein>
<dbReference type="Proteomes" id="UP000717696">
    <property type="component" value="Unassembled WGS sequence"/>
</dbReference>
<evidence type="ECO:0000259" key="2">
    <source>
        <dbReference type="Pfam" id="PF17100"/>
    </source>
</evidence>
<feature type="compositionally biased region" description="Basic and acidic residues" evidence="1">
    <location>
        <begin position="330"/>
        <end position="369"/>
    </location>
</feature>
<feature type="domain" description="NWD NACHT-NTPase N-terminal" evidence="2">
    <location>
        <begin position="72"/>
        <end position="293"/>
    </location>
</feature>
<feature type="non-terminal residue" evidence="3">
    <location>
        <position position="369"/>
    </location>
</feature>
<feature type="region of interest" description="Disordered" evidence="1">
    <location>
        <begin position="1"/>
        <end position="69"/>
    </location>
</feature>
<dbReference type="InterPro" id="IPR031359">
    <property type="entry name" value="NACHT_N"/>
</dbReference>
<evidence type="ECO:0000313" key="4">
    <source>
        <dbReference type="Proteomes" id="UP000717696"/>
    </source>
</evidence>
<reference evidence="3" key="1">
    <citation type="journal article" date="2021" name="Nat. Commun.">
        <title>Genetic determinants of endophytism in the Arabidopsis root mycobiome.</title>
        <authorList>
            <person name="Mesny F."/>
            <person name="Miyauchi S."/>
            <person name="Thiergart T."/>
            <person name="Pickel B."/>
            <person name="Atanasova L."/>
            <person name="Karlsson M."/>
            <person name="Huettel B."/>
            <person name="Barry K.W."/>
            <person name="Haridas S."/>
            <person name="Chen C."/>
            <person name="Bauer D."/>
            <person name="Andreopoulos W."/>
            <person name="Pangilinan J."/>
            <person name="LaButti K."/>
            <person name="Riley R."/>
            <person name="Lipzen A."/>
            <person name="Clum A."/>
            <person name="Drula E."/>
            <person name="Henrissat B."/>
            <person name="Kohler A."/>
            <person name="Grigoriev I.V."/>
            <person name="Martin F.M."/>
            <person name="Hacquard S."/>
        </authorList>
    </citation>
    <scope>NUCLEOTIDE SEQUENCE</scope>
    <source>
        <strain evidence="3">MPI-CAGE-AT-0021</strain>
    </source>
</reference>
<sequence>MAPRWFEKVESKARRLLQAAPQESASAPPPPTHSSTPSRPASQPATRPISQSTPSPPTSTDSETSPLSSLQEQLWNQAYDKLKASEPKLVETYEKILTTELHRNDSSSIASDPTGNKIGRTRETRCRQMQQLVQEGLDRTQKEASIKRGIDEGLQAVQAVRGIVDRAVHAAPEAAVAWVGVCLGLEILSNPVTEARDNREGIAYVLSRVDWYWNLVSLLLDENKAEQSSAGLRVQLEKHVVQLYEKLLSYQMKSICLYHRNWAAVVGRDMLKIDDWAGQLSEVQGAEAAVQRDMEQYNTEESKTQLRKLTDTASALEVNLQDIRAAIQDQTRKQDKRHQGDKYEKCMQDLHVTDPRKDKKRIQDTKGGL</sequence>
<organism evidence="3 4">
    <name type="scientific">Dactylonectria estremocensis</name>
    <dbReference type="NCBI Taxonomy" id="1079267"/>
    <lineage>
        <taxon>Eukaryota</taxon>
        <taxon>Fungi</taxon>
        <taxon>Dikarya</taxon>
        <taxon>Ascomycota</taxon>
        <taxon>Pezizomycotina</taxon>
        <taxon>Sordariomycetes</taxon>
        <taxon>Hypocreomycetidae</taxon>
        <taxon>Hypocreales</taxon>
        <taxon>Nectriaceae</taxon>
        <taxon>Dactylonectria</taxon>
    </lineage>
</organism>